<feature type="compositionally biased region" description="Low complexity" evidence="1">
    <location>
        <begin position="88"/>
        <end position="101"/>
    </location>
</feature>
<evidence type="ECO:0008006" key="4">
    <source>
        <dbReference type="Google" id="ProtNLM"/>
    </source>
</evidence>
<proteinExistence type="predicted"/>
<comment type="caution">
    <text evidence="2">The sequence shown here is derived from an EMBL/GenBank/DDBJ whole genome shotgun (WGS) entry which is preliminary data.</text>
</comment>
<reference evidence="2" key="1">
    <citation type="submission" date="2020-03" db="EMBL/GenBank/DDBJ databases">
        <authorList>
            <person name="Weist P."/>
        </authorList>
    </citation>
    <scope>NUCLEOTIDE SEQUENCE</scope>
</reference>
<sequence length="109" mass="12482">MCRRRFEHCDWRDLCHSLQIENVTLCKAEAEQDSAKCAIIIWFDLSSAFDTDDPSFLLNRLKHQVGIQGIALQWFTYYLTHTVDVSLSTRRTSSTPLPSSPVEHLNAPS</sequence>
<dbReference type="EMBL" id="CADEAL010003257">
    <property type="protein sequence ID" value="CAB1443997.1"/>
    <property type="molecule type" value="Genomic_DNA"/>
</dbReference>
<evidence type="ECO:0000256" key="1">
    <source>
        <dbReference type="SAM" id="MobiDB-lite"/>
    </source>
</evidence>
<evidence type="ECO:0000313" key="3">
    <source>
        <dbReference type="Proteomes" id="UP001153269"/>
    </source>
</evidence>
<accession>A0A9N7Z020</accession>
<feature type="region of interest" description="Disordered" evidence="1">
    <location>
        <begin position="88"/>
        <end position="109"/>
    </location>
</feature>
<dbReference type="Proteomes" id="UP001153269">
    <property type="component" value="Unassembled WGS sequence"/>
</dbReference>
<dbReference type="AlphaFoldDB" id="A0A9N7Z020"/>
<evidence type="ECO:0000313" key="2">
    <source>
        <dbReference type="EMBL" id="CAB1443997.1"/>
    </source>
</evidence>
<gene>
    <name evidence="2" type="ORF">PLEPLA_LOCUS31713</name>
</gene>
<name>A0A9N7Z020_PLEPL</name>
<protein>
    <recommendedName>
        <fullName evidence="4">Reverse transcriptase domain-containing protein</fullName>
    </recommendedName>
</protein>
<keyword evidence="3" id="KW-1185">Reference proteome</keyword>
<organism evidence="2 3">
    <name type="scientific">Pleuronectes platessa</name>
    <name type="common">European plaice</name>
    <dbReference type="NCBI Taxonomy" id="8262"/>
    <lineage>
        <taxon>Eukaryota</taxon>
        <taxon>Metazoa</taxon>
        <taxon>Chordata</taxon>
        <taxon>Craniata</taxon>
        <taxon>Vertebrata</taxon>
        <taxon>Euteleostomi</taxon>
        <taxon>Actinopterygii</taxon>
        <taxon>Neopterygii</taxon>
        <taxon>Teleostei</taxon>
        <taxon>Neoteleostei</taxon>
        <taxon>Acanthomorphata</taxon>
        <taxon>Carangaria</taxon>
        <taxon>Pleuronectiformes</taxon>
        <taxon>Pleuronectoidei</taxon>
        <taxon>Pleuronectidae</taxon>
        <taxon>Pleuronectes</taxon>
    </lineage>
</organism>